<protein>
    <submittedName>
        <fullName evidence="1">Uncharacterized protein (TIGR03086 family)</fullName>
    </submittedName>
</protein>
<accession>A0A660CJ59</accession>
<dbReference type="NCBIfam" id="TIGR03086">
    <property type="entry name" value="TIGR03086 family metal-binding protein"/>
    <property type="match status" value="1"/>
</dbReference>
<dbReference type="InterPro" id="IPR017520">
    <property type="entry name" value="CHP03086"/>
</dbReference>
<gene>
    <name evidence="1" type="ORF">JD82_02995</name>
</gene>
<organism evidence="1 2">
    <name type="scientific">Prauserella rugosa</name>
    <dbReference type="NCBI Taxonomy" id="43354"/>
    <lineage>
        <taxon>Bacteria</taxon>
        <taxon>Bacillati</taxon>
        <taxon>Actinomycetota</taxon>
        <taxon>Actinomycetes</taxon>
        <taxon>Pseudonocardiales</taxon>
        <taxon>Pseudonocardiaceae</taxon>
        <taxon>Prauserella</taxon>
    </lineage>
</organism>
<dbReference type="EMBL" id="VLJV01000001">
    <property type="protein sequence ID" value="TWH21141.1"/>
    <property type="molecule type" value="Genomic_DNA"/>
</dbReference>
<dbReference type="Proteomes" id="UP000317303">
    <property type="component" value="Unassembled WGS sequence"/>
</dbReference>
<evidence type="ECO:0000313" key="1">
    <source>
        <dbReference type="EMBL" id="TWH21141.1"/>
    </source>
</evidence>
<sequence>MLETSVPAVLDRGMTDNAVVAAAVPTAAGELVDVLGRVTAADRPRPTPCTDFSVADLLEHLHIWTPRLVDASGTRTSGAADLAAEVAVLGQAWSDPATWEGSGSVAGSELPRSVVGRMVLVELVMHGWDLSAALSGDGTTWTSSVADVAADVLAGMAEQGRRMGAFGPEVEVSPSAPIMHRALALAGRDPAWRP</sequence>
<reference evidence="1 2" key="1">
    <citation type="submission" date="2019-07" db="EMBL/GenBank/DDBJ databases">
        <title>R&amp;d 2014.</title>
        <authorList>
            <person name="Klenk H.-P."/>
        </authorList>
    </citation>
    <scope>NUCLEOTIDE SEQUENCE [LARGE SCALE GENOMIC DNA]</scope>
    <source>
        <strain evidence="1 2">DSM 43194</strain>
    </source>
</reference>
<proteinExistence type="predicted"/>
<dbReference type="InterPro" id="IPR034660">
    <property type="entry name" value="DinB/YfiT-like"/>
</dbReference>
<comment type="caution">
    <text evidence="1">The sequence shown here is derived from an EMBL/GenBank/DDBJ whole genome shotgun (WGS) entry which is preliminary data.</text>
</comment>
<keyword evidence="2" id="KW-1185">Reference proteome</keyword>
<name>A0A660CJ59_9PSEU</name>
<evidence type="ECO:0000313" key="2">
    <source>
        <dbReference type="Proteomes" id="UP000317303"/>
    </source>
</evidence>
<dbReference type="SUPFAM" id="SSF109854">
    <property type="entry name" value="DinB/YfiT-like putative metalloenzymes"/>
    <property type="match status" value="1"/>
</dbReference>
<dbReference type="AlphaFoldDB" id="A0A660CJ59"/>